<organism evidence="1">
    <name type="scientific">marine sediment metagenome</name>
    <dbReference type="NCBI Taxonomy" id="412755"/>
    <lineage>
        <taxon>unclassified sequences</taxon>
        <taxon>metagenomes</taxon>
        <taxon>ecological metagenomes</taxon>
    </lineage>
</organism>
<comment type="caution">
    <text evidence="1">The sequence shown here is derived from an EMBL/GenBank/DDBJ whole genome shotgun (WGS) entry which is preliminary data.</text>
</comment>
<accession>X1QK83</accession>
<proteinExistence type="predicted"/>
<protein>
    <submittedName>
        <fullName evidence="1">Uncharacterized protein</fullName>
    </submittedName>
</protein>
<gene>
    <name evidence="1" type="ORF">S12H4_00435</name>
</gene>
<reference evidence="1" key="1">
    <citation type="journal article" date="2014" name="Front. Microbiol.">
        <title>High frequency of phylogenetically diverse reductive dehalogenase-homologous genes in deep subseafloor sedimentary metagenomes.</title>
        <authorList>
            <person name="Kawai M."/>
            <person name="Futagami T."/>
            <person name="Toyoda A."/>
            <person name="Takaki Y."/>
            <person name="Nishi S."/>
            <person name="Hori S."/>
            <person name="Arai W."/>
            <person name="Tsubouchi T."/>
            <person name="Morono Y."/>
            <person name="Uchiyama I."/>
            <person name="Ito T."/>
            <person name="Fujiyama A."/>
            <person name="Inagaki F."/>
            <person name="Takami H."/>
        </authorList>
    </citation>
    <scope>NUCLEOTIDE SEQUENCE</scope>
    <source>
        <strain evidence="1">Expedition CK06-06</strain>
    </source>
</reference>
<name>X1QK83_9ZZZZ</name>
<evidence type="ECO:0000313" key="1">
    <source>
        <dbReference type="EMBL" id="GAI68897.1"/>
    </source>
</evidence>
<dbReference type="EMBL" id="BARW01000047">
    <property type="protein sequence ID" value="GAI68897.1"/>
    <property type="molecule type" value="Genomic_DNA"/>
</dbReference>
<sequence>MKQNCSGHVWTAKWDERGRRIELWHCVNCGKKICHPEKTKILDYLYEKSLTDSLPYLEENF</sequence>
<dbReference type="AlphaFoldDB" id="X1QK83"/>